<dbReference type="AlphaFoldDB" id="A0A2A9CPV8"/>
<accession>A0A2A9CPV8</accession>
<dbReference type="PANTHER" id="PTHR34039:SF1">
    <property type="entry name" value="UPF0102 PROTEIN YRAN"/>
    <property type="match status" value="1"/>
</dbReference>
<dbReference type="EMBL" id="PDJC01000001">
    <property type="protein sequence ID" value="PFG16454.1"/>
    <property type="molecule type" value="Genomic_DNA"/>
</dbReference>
<dbReference type="RefSeq" id="WP_098459991.1">
    <property type="nucleotide sequence ID" value="NZ_PDJC01000001.1"/>
</dbReference>
<dbReference type="PANTHER" id="PTHR34039">
    <property type="entry name" value="UPF0102 PROTEIN YRAN"/>
    <property type="match status" value="1"/>
</dbReference>
<evidence type="ECO:0000313" key="4">
    <source>
        <dbReference type="Proteomes" id="UP000226079"/>
    </source>
</evidence>
<dbReference type="InterPro" id="IPR003509">
    <property type="entry name" value="UPF0102_YraN-like"/>
</dbReference>
<keyword evidence="3" id="KW-0540">Nuclease</keyword>
<evidence type="ECO:0000256" key="2">
    <source>
        <dbReference type="HAMAP-Rule" id="MF_00048"/>
    </source>
</evidence>
<comment type="similarity">
    <text evidence="1 2">Belongs to the UPF0102 family.</text>
</comment>
<organism evidence="3 4">
    <name type="scientific">Propionicimonas paludicola</name>
    <dbReference type="NCBI Taxonomy" id="185243"/>
    <lineage>
        <taxon>Bacteria</taxon>
        <taxon>Bacillati</taxon>
        <taxon>Actinomycetota</taxon>
        <taxon>Actinomycetes</taxon>
        <taxon>Propionibacteriales</taxon>
        <taxon>Nocardioidaceae</taxon>
        <taxon>Propionicimonas</taxon>
    </lineage>
</organism>
<keyword evidence="3" id="KW-0378">Hydrolase</keyword>
<evidence type="ECO:0000313" key="3">
    <source>
        <dbReference type="EMBL" id="PFG16454.1"/>
    </source>
</evidence>
<name>A0A2A9CPV8_9ACTN</name>
<gene>
    <name evidence="3" type="ORF">ATK74_0992</name>
</gene>
<keyword evidence="4" id="KW-1185">Reference proteome</keyword>
<dbReference type="SUPFAM" id="SSF52980">
    <property type="entry name" value="Restriction endonuclease-like"/>
    <property type="match status" value="1"/>
</dbReference>
<protein>
    <recommendedName>
        <fullName evidence="2">UPF0102 protein ATK74_0992</fullName>
    </recommendedName>
</protein>
<comment type="caution">
    <text evidence="3">The sequence shown here is derived from an EMBL/GenBank/DDBJ whole genome shotgun (WGS) entry which is preliminary data.</text>
</comment>
<dbReference type="OrthoDB" id="9794876at2"/>
<dbReference type="GO" id="GO:0003676">
    <property type="term" value="F:nucleic acid binding"/>
    <property type="evidence" value="ECO:0007669"/>
    <property type="project" value="InterPro"/>
</dbReference>
<dbReference type="NCBIfam" id="NF009154">
    <property type="entry name" value="PRK12497.3-3"/>
    <property type="match status" value="1"/>
</dbReference>
<evidence type="ECO:0000256" key="1">
    <source>
        <dbReference type="ARBA" id="ARBA00006738"/>
    </source>
</evidence>
<reference evidence="3 4" key="1">
    <citation type="submission" date="2017-10" db="EMBL/GenBank/DDBJ databases">
        <title>Sequencing the genomes of 1000 actinobacteria strains.</title>
        <authorList>
            <person name="Klenk H.-P."/>
        </authorList>
    </citation>
    <scope>NUCLEOTIDE SEQUENCE [LARGE SCALE GENOMIC DNA]</scope>
    <source>
        <strain evidence="3 4">DSM 15597</strain>
    </source>
</reference>
<keyword evidence="3" id="KW-0255">Endonuclease</keyword>
<dbReference type="GO" id="GO:0004519">
    <property type="term" value="F:endonuclease activity"/>
    <property type="evidence" value="ECO:0007669"/>
    <property type="project" value="UniProtKB-KW"/>
</dbReference>
<sequence>MDKDEVGRRGEQLAAEYLLAKGWTILERNWRCTAGELDIVAVEPGREPTVVFCEVKCRTGLSFGTPLEAITGAKLGKLRELVLYWLRAQQRPVPSFRIDAIGVLLGPDGPQLTHLKGLGR</sequence>
<dbReference type="Pfam" id="PF02021">
    <property type="entry name" value="UPF0102"/>
    <property type="match status" value="1"/>
</dbReference>
<dbReference type="Proteomes" id="UP000226079">
    <property type="component" value="Unassembled WGS sequence"/>
</dbReference>
<proteinExistence type="inferred from homology"/>
<dbReference type="Gene3D" id="3.40.1350.10">
    <property type="match status" value="1"/>
</dbReference>
<dbReference type="CDD" id="cd20736">
    <property type="entry name" value="PoNe_Nuclease"/>
    <property type="match status" value="1"/>
</dbReference>
<dbReference type="InterPro" id="IPR011856">
    <property type="entry name" value="tRNA_endonuc-like_dom_sf"/>
</dbReference>
<dbReference type="HAMAP" id="MF_00048">
    <property type="entry name" value="UPF0102"/>
    <property type="match status" value="1"/>
</dbReference>
<dbReference type="InterPro" id="IPR011335">
    <property type="entry name" value="Restrct_endonuc-II-like"/>
</dbReference>